<dbReference type="AlphaFoldDB" id="A0A6J5DWB6"/>
<dbReference type="EMBL" id="CADIKF010000020">
    <property type="protein sequence ID" value="CAB3758318.1"/>
    <property type="molecule type" value="Genomic_DNA"/>
</dbReference>
<organism evidence="3 4">
    <name type="scientific">Paraburkholderia solisilvae</name>
    <dbReference type="NCBI Taxonomy" id="624376"/>
    <lineage>
        <taxon>Bacteria</taxon>
        <taxon>Pseudomonadati</taxon>
        <taxon>Pseudomonadota</taxon>
        <taxon>Betaproteobacteria</taxon>
        <taxon>Burkholderiales</taxon>
        <taxon>Burkholderiaceae</taxon>
        <taxon>Paraburkholderia</taxon>
    </lineage>
</organism>
<evidence type="ECO:0000256" key="1">
    <source>
        <dbReference type="SAM" id="MobiDB-lite"/>
    </source>
</evidence>
<gene>
    <name evidence="3" type="ORF">LMG29739_02906</name>
</gene>
<evidence type="ECO:0000256" key="2">
    <source>
        <dbReference type="SAM" id="SignalP"/>
    </source>
</evidence>
<feature type="chain" id="PRO_5026780781" description="Surface antigen" evidence="2">
    <location>
        <begin position="21"/>
        <end position="246"/>
    </location>
</feature>
<reference evidence="3 4" key="1">
    <citation type="submission" date="2020-04" db="EMBL/GenBank/DDBJ databases">
        <authorList>
            <person name="De Canck E."/>
        </authorList>
    </citation>
    <scope>NUCLEOTIDE SEQUENCE [LARGE SCALE GENOMIC DNA]</scope>
    <source>
        <strain evidence="3 4">LMG 29739</strain>
    </source>
</reference>
<keyword evidence="2" id="KW-0732">Signal</keyword>
<protein>
    <recommendedName>
        <fullName evidence="5">Surface antigen</fullName>
    </recommendedName>
</protein>
<evidence type="ECO:0008006" key="5">
    <source>
        <dbReference type="Google" id="ProtNLM"/>
    </source>
</evidence>
<proteinExistence type="predicted"/>
<feature type="region of interest" description="Disordered" evidence="1">
    <location>
        <begin position="22"/>
        <end position="118"/>
    </location>
</feature>
<evidence type="ECO:0000313" key="4">
    <source>
        <dbReference type="Proteomes" id="UP000494329"/>
    </source>
</evidence>
<evidence type="ECO:0000313" key="3">
    <source>
        <dbReference type="EMBL" id="CAB3758318.1"/>
    </source>
</evidence>
<dbReference type="RefSeq" id="WP_175111610.1">
    <property type="nucleotide sequence ID" value="NZ_CADIKF010000020.1"/>
</dbReference>
<feature type="signal peptide" evidence="2">
    <location>
        <begin position="1"/>
        <end position="20"/>
    </location>
</feature>
<keyword evidence="4" id="KW-1185">Reference proteome</keyword>
<dbReference type="Proteomes" id="UP000494329">
    <property type="component" value="Unassembled WGS sequence"/>
</dbReference>
<accession>A0A6J5DWB6</accession>
<sequence>MRTTFGLAAAFFVCVGSVLAGGPPAMADEPEPPVVSAPADLQQTAQQDGAQPDELPQNDNEAPSGNAQHALLGDQQYAQQFAQPAEQADQGGGAVPGQEAAQECREVSGDADIDGQQQPIRGIACRQPDGTWRIQQQEADDNGGVVYPPPYDPYYGYGYGPYPWYPYDPWWGPPFAFGFGASFVFVDRFHHFHHINHVHIGRPFHYGHAGFHGDFRGGFRGGFGGNFHGGFRGGGGGFHGGGGGHR</sequence>
<name>A0A6J5DWB6_9BURK</name>
<feature type="compositionally biased region" description="Polar residues" evidence="1">
    <location>
        <begin position="57"/>
        <end position="67"/>
    </location>
</feature>